<dbReference type="SUPFAM" id="SSF81321">
    <property type="entry name" value="Family A G protein-coupled receptor-like"/>
    <property type="match status" value="1"/>
</dbReference>
<feature type="transmembrane region" description="Helical" evidence="6">
    <location>
        <begin position="193"/>
        <end position="220"/>
    </location>
</feature>
<keyword evidence="10" id="KW-1185">Reference proteome</keyword>
<comment type="caution">
    <text evidence="9">The sequence shown here is derived from an EMBL/GenBank/DDBJ whole genome shotgun (WGS) entry which is preliminary data.</text>
</comment>
<feature type="transmembrane region" description="Helical" evidence="6">
    <location>
        <begin position="74"/>
        <end position="97"/>
    </location>
</feature>
<evidence type="ECO:0000259" key="7">
    <source>
        <dbReference type="Pfam" id="PF11710"/>
    </source>
</evidence>
<proteinExistence type="predicted"/>
<dbReference type="Gene3D" id="1.20.1070.10">
    <property type="entry name" value="Rhodopsin 7-helix transmembrane proteins"/>
    <property type="match status" value="1"/>
</dbReference>
<feature type="region of interest" description="Disordered" evidence="5">
    <location>
        <begin position="351"/>
        <end position="396"/>
    </location>
</feature>
<feature type="compositionally biased region" description="Basic and acidic residues" evidence="5">
    <location>
        <begin position="357"/>
        <end position="367"/>
    </location>
</feature>
<dbReference type="PANTHER" id="PTHR23112">
    <property type="entry name" value="G PROTEIN-COUPLED RECEPTOR 157-RELATED"/>
    <property type="match status" value="1"/>
</dbReference>
<dbReference type="GO" id="GO:0005886">
    <property type="term" value="C:plasma membrane"/>
    <property type="evidence" value="ECO:0007669"/>
    <property type="project" value="TreeGrafter"/>
</dbReference>
<feature type="transmembrane region" description="Helical" evidence="6">
    <location>
        <begin position="443"/>
        <end position="462"/>
    </location>
</feature>
<comment type="subcellular location">
    <subcellularLocation>
        <location evidence="1">Membrane</location>
        <topology evidence="1">Multi-pass membrane protein</topology>
    </subcellularLocation>
</comment>
<dbReference type="GO" id="GO:0007189">
    <property type="term" value="P:adenylate cyclase-activating G protein-coupled receptor signaling pathway"/>
    <property type="evidence" value="ECO:0007669"/>
    <property type="project" value="TreeGrafter"/>
</dbReference>
<feature type="transmembrane region" description="Helical" evidence="6">
    <location>
        <begin position="404"/>
        <end position="423"/>
    </location>
</feature>
<name>A0A163EW09_DIDRA</name>
<evidence type="ECO:0000256" key="4">
    <source>
        <dbReference type="ARBA" id="ARBA00023136"/>
    </source>
</evidence>
<reference evidence="9 10" key="1">
    <citation type="journal article" date="2016" name="Sci. Rep.">
        <title>Draft genome sequencing and secretome analysis of fungal phytopathogen Ascochyta rabiei provides insight into the necrotrophic effector repertoire.</title>
        <authorList>
            <person name="Verma S."/>
            <person name="Gazara R.K."/>
            <person name="Nizam S."/>
            <person name="Parween S."/>
            <person name="Chattopadhyay D."/>
            <person name="Verma P.K."/>
        </authorList>
    </citation>
    <scope>NUCLEOTIDE SEQUENCE [LARGE SCALE GENOMIC DNA]</scope>
    <source>
        <strain evidence="9 10">ArDII</strain>
    </source>
</reference>
<keyword evidence="4 6" id="KW-0472">Membrane</keyword>
<feature type="region of interest" description="Disordered" evidence="5">
    <location>
        <begin position="489"/>
        <end position="523"/>
    </location>
</feature>
<feature type="compositionally biased region" description="Low complexity" evidence="5">
    <location>
        <begin position="374"/>
        <end position="389"/>
    </location>
</feature>
<evidence type="ECO:0000256" key="1">
    <source>
        <dbReference type="ARBA" id="ARBA00004141"/>
    </source>
</evidence>
<evidence type="ECO:0000313" key="9">
    <source>
        <dbReference type="EMBL" id="KZM23962.1"/>
    </source>
</evidence>
<gene>
    <name evidence="9" type="ORF">ST47_g4856</name>
</gene>
<dbReference type="Pfam" id="PF11710">
    <property type="entry name" value="Git3"/>
    <property type="match status" value="1"/>
</dbReference>
<protein>
    <submittedName>
        <fullName evidence="9">Uncharacterized protein</fullName>
    </submittedName>
</protein>
<organism evidence="9 10">
    <name type="scientific">Didymella rabiei</name>
    <name type="common">Chickpea ascochyta blight fungus</name>
    <name type="synonym">Mycosphaerella rabiei</name>
    <dbReference type="NCBI Taxonomy" id="5454"/>
    <lineage>
        <taxon>Eukaryota</taxon>
        <taxon>Fungi</taxon>
        <taxon>Dikarya</taxon>
        <taxon>Ascomycota</taxon>
        <taxon>Pezizomycotina</taxon>
        <taxon>Dothideomycetes</taxon>
        <taxon>Pleosporomycetidae</taxon>
        <taxon>Pleosporales</taxon>
        <taxon>Pleosporineae</taxon>
        <taxon>Didymellaceae</taxon>
        <taxon>Ascochyta</taxon>
    </lineage>
</organism>
<feature type="compositionally biased region" description="Basic and acidic residues" evidence="5">
    <location>
        <begin position="557"/>
        <end position="576"/>
    </location>
</feature>
<evidence type="ECO:0000313" key="10">
    <source>
        <dbReference type="Proteomes" id="UP000076837"/>
    </source>
</evidence>
<dbReference type="PANTHER" id="PTHR23112:SF37">
    <property type="entry name" value="G PROTEIN-COUPLED RECEPTOR GPR1"/>
    <property type="match status" value="1"/>
</dbReference>
<evidence type="ECO:0000256" key="5">
    <source>
        <dbReference type="SAM" id="MobiDB-lite"/>
    </source>
</evidence>
<dbReference type="STRING" id="5454.A0A163EW09"/>
<evidence type="ECO:0000256" key="2">
    <source>
        <dbReference type="ARBA" id="ARBA00022692"/>
    </source>
</evidence>
<evidence type="ECO:0000256" key="6">
    <source>
        <dbReference type="SAM" id="Phobius"/>
    </source>
</evidence>
<dbReference type="InterPro" id="IPR022596">
    <property type="entry name" value="GPR1/2/3_C"/>
</dbReference>
<feature type="transmembrane region" description="Helical" evidence="6">
    <location>
        <begin position="124"/>
        <end position="143"/>
    </location>
</feature>
<evidence type="ECO:0000256" key="3">
    <source>
        <dbReference type="ARBA" id="ARBA00022989"/>
    </source>
</evidence>
<dbReference type="AlphaFoldDB" id="A0A163EW09"/>
<accession>A0A163EW09</accession>
<evidence type="ECO:0000259" key="8">
    <source>
        <dbReference type="Pfam" id="PF11970"/>
    </source>
</evidence>
<feature type="domain" description="Glucose receptor Git3-like N-terminal" evidence="7">
    <location>
        <begin position="44"/>
        <end position="227"/>
    </location>
</feature>
<keyword evidence="2 6" id="KW-0812">Transmembrane</keyword>
<feature type="transmembrane region" description="Helical" evidence="6">
    <location>
        <begin position="38"/>
        <end position="62"/>
    </location>
</feature>
<feature type="region of interest" description="Disordered" evidence="5">
    <location>
        <begin position="557"/>
        <end position="601"/>
    </location>
</feature>
<dbReference type="InterPro" id="IPR023041">
    <property type="entry name" value="Glucose_rcpt_Git3-like_N"/>
</dbReference>
<dbReference type="EMBL" id="JYNV01000179">
    <property type="protein sequence ID" value="KZM23962.1"/>
    <property type="molecule type" value="Genomic_DNA"/>
</dbReference>
<dbReference type="GO" id="GO:0004930">
    <property type="term" value="F:G protein-coupled receptor activity"/>
    <property type="evidence" value="ECO:0007669"/>
    <property type="project" value="TreeGrafter"/>
</dbReference>
<dbReference type="Proteomes" id="UP000076837">
    <property type="component" value="Unassembled WGS sequence"/>
</dbReference>
<feature type="domain" description="G protein-coupled receptor GPR1/2/3 C-terminal" evidence="8">
    <location>
        <begin position="395"/>
        <end position="468"/>
    </location>
</feature>
<feature type="transmembrane region" description="Helical" evidence="6">
    <location>
        <begin position="7"/>
        <end position="26"/>
    </location>
</feature>
<dbReference type="OrthoDB" id="5368598at2759"/>
<dbReference type="Pfam" id="PF11970">
    <property type="entry name" value="GPR_Gpa2_C"/>
    <property type="match status" value="1"/>
</dbReference>
<sequence length="601" mass="66531">MRFSMDIYTVVPLLFGTHVSALNFNPVSMVDPNKAKEYGIGTAALTCCIVSLLASILCMYWFCRMEKRFRHRLIVILIYGDLMRGTWLFVFAIISLARGTVRTPSTFCQVSGFLVQYGTQTSDYAVLVMALHSALQVFYPSTLVSSDGLYPYRRYVYVGAFAIPILMAGLAFINPVNAYVSQGAFCTLPIRPFWYRLALSWIPRYIIILIIIGLAIAIYAHVGFEIRAYSNVDQSLLSLKTSDDSTTRQNDKQNDIKMEDITFELSTMQPLPNPQNNRPSAGHEIFTPQHQASSAPGTNPFTTPGMHRVSFDNDNVARSLPGSTLNLNRSRTDAIRPALFATISDCSVTAPVSPLNRDSRSTGRPDNAEPTAPPLSSSTSTRLSSPSSAQDYPAKQRQRIHRQLRLMFIYPIVYTLMWATPFVMHCMNYWDKWAMDPVEFLRVGGAICITLMGFADALIFSIREKPWRGVEGSDGTFWSSFVCWKSQGTGDAGGDWDPGQEGQSAGVRGGAGAGRTRGSTSYRTSASGDFARIAAEQARARLDIERGERLAALEFKQRAGMKEERHGHKANKDKAGYDGVDVGDGKKGQVYDDNGLEDDTA</sequence>
<keyword evidence="3 6" id="KW-1133">Transmembrane helix</keyword>
<feature type="transmembrane region" description="Helical" evidence="6">
    <location>
        <begin position="155"/>
        <end position="173"/>
    </location>
</feature>